<accession>A0A6A5V5I3</accession>
<sequence>MNSICTKQLVEFPFIIFTNIGDWSLINHFTHQSPANFEPSYNSLYLYQRQYVSNMSDANARIISRVHELELERSYESAILKNATALYGSTELDVIVTERLHTCPNGHRNRMHQAKLIVYVEEVGGEWKLLAQSDDMYHRAYSALQDVLTQVRRDLGVNTANVPVNGNFGG</sequence>
<proteinExistence type="predicted"/>
<dbReference type="EMBL" id="ML976702">
    <property type="protein sequence ID" value="KAF1970286.1"/>
    <property type="molecule type" value="Genomic_DNA"/>
</dbReference>
<organism evidence="1 2">
    <name type="scientific">Bimuria novae-zelandiae CBS 107.79</name>
    <dbReference type="NCBI Taxonomy" id="1447943"/>
    <lineage>
        <taxon>Eukaryota</taxon>
        <taxon>Fungi</taxon>
        <taxon>Dikarya</taxon>
        <taxon>Ascomycota</taxon>
        <taxon>Pezizomycotina</taxon>
        <taxon>Dothideomycetes</taxon>
        <taxon>Pleosporomycetidae</taxon>
        <taxon>Pleosporales</taxon>
        <taxon>Massarineae</taxon>
        <taxon>Didymosphaeriaceae</taxon>
        <taxon>Bimuria</taxon>
    </lineage>
</organism>
<gene>
    <name evidence="1" type="ORF">BU23DRAFT_601017</name>
</gene>
<dbReference type="Proteomes" id="UP000800036">
    <property type="component" value="Unassembled WGS sequence"/>
</dbReference>
<dbReference type="AlphaFoldDB" id="A0A6A5V5I3"/>
<reference evidence="1" key="1">
    <citation type="journal article" date="2020" name="Stud. Mycol.">
        <title>101 Dothideomycetes genomes: a test case for predicting lifestyles and emergence of pathogens.</title>
        <authorList>
            <person name="Haridas S."/>
            <person name="Albert R."/>
            <person name="Binder M."/>
            <person name="Bloem J."/>
            <person name="Labutti K."/>
            <person name="Salamov A."/>
            <person name="Andreopoulos B."/>
            <person name="Baker S."/>
            <person name="Barry K."/>
            <person name="Bills G."/>
            <person name="Bluhm B."/>
            <person name="Cannon C."/>
            <person name="Castanera R."/>
            <person name="Culley D."/>
            <person name="Daum C."/>
            <person name="Ezra D."/>
            <person name="Gonzalez J."/>
            <person name="Henrissat B."/>
            <person name="Kuo A."/>
            <person name="Liang C."/>
            <person name="Lipzen A."/>
            <person name="Lutzoni F."/>
            <person name="Magnuson J."/>
            <person name="Mondo S."/>
            <person name="Nolan M."/>
            <person name="Ohm R."/>
            <person name="Pangilinan J."/>
            <person name="Park H.-J."/>
            <person name="Ramirez L."/>
            <person name="Alfaro M."/>
            <person name="Sun H."/>
            <person name="Tritt A."/>
            <person name="Yoshinaga Y."/>
            <person name="Zwiers L.-H."/>
            <person name="Turgeon B."/>
            <person name="Goodwin S."/>
            <person name="Spatafora J."/>
            <person name="Crous P."/>
            <person name="Grigoriev I."/>
        </authorList>
    </citation>
    <scope>NUCLEOTIDE SEQUENCE</scope>
    <source>
        <strain evidence="1">CBS 107.79</strain>
    </source>
</reference>
<evidence type="ECO:0000313" key="2">
    <source>
        <dbReference type="Proteomes" id="UP000800036"/>
    </source>
</evidence>
<keyword evidence="2" id="KW-1185">Reference proteome</keyword>
<protein>
    <submittedName>
        <fullName evidence="1">Uncharacterized protein</fullName>
    </submittedName>
</protein>
<evidence type="ECO:0000313" key="1">
    <source>
        <dbReference type="EMBL" id="KAF1970286.1"/>
    </source>
</evidence>
<name>A0A6A5V5I3_9PLEO</name>